<gene>
    <name evidence="5" type="ORF">J2S49_000830</name>
</gene>
<dbReference type="InterPro" id="IPR014729">
    <property type="entry name" value="Rossmann-like_a/b/a_fold"/>
</dbReference>
<evidence type="ECO:0000259" key="4">
    <source>
        <dbReference type="SMART" id="SM00893"/>
    </source>
</evidence>
<dbReference type="Pfam" id="PF01012">
    <property type="entry name" value="ETF"/>
    <property type="match status" value="1"/>
</dbReference>
<organism evidence="5 6">
    <name type="scientific">Arcanobacterium wilhelmae</name>
    <dbReference type="NCBI Taxonomy" id="1803177"/>
    <lineage>
        <taxon>Bacteria</taxon>
        <taxon>Bacillati</taxon>
        <taxon>Actinomycetota</taxon>
        <taxon>Actinomycetes</taxon>
        <taxon>Actinomycetales</taxon>
        <taxon>Actinomycetaceae</taxon>
        <taxon>Arcanobacterium</taxon>
    </lineage>
</organism>
<proteinExistence type="predicted"/>
<keyword evidence="6" id="KW-1185">Reference proteome</keyword>
<dbReference type="SMART" id="SM00893">
    <property type="entry name" value="ETF"/>
    <property type="match status" value="1"/>
</dbReference>
<dbReference type="Gene3D" id="3.40.50.620">
    <property type="entry name" value="HUPs"/>
    <property type="match status" value="1"/>
</dbReference>
<dbReference type="InterPro" id="IPR014730">
    <property type="entry name" value="ETF_a/b_N"/>
</dbReference>
<feature type="domain" description="Electron transfer flavoprotein alpha/beta-subunit N-terminal" evidence="4">
    <location>
        <begin position="21"/>
        <end position="213"/>
    </location>
</feature>
<comment type="function">
    <text evidence="3">The electron transfer flavoprotein serves as a specific electron acceptor for other dehydrogenases. It transfers the electrons to the main respiratory chain via ETF-ubiquinone oxidoreductase (ETF dehydrogenase).</text>
</comment>
<dbReference type="InterPro" id="IPR012255">
    <property type="entry name" value="ETF_b"/>
</dbReference>
<evidence type="ECO:0000313" key="5">
    <source>
        <dbReference type="EMBL" id="MDP9800754.1"/>
    </source>
</evidence>
<comment type="subunit">
    <text evidence="2">Heterodimer of an alpha and a beta subunit.</text>
</comment>
<name>A0ABT9NAL6_9ACTO</name>
<accession>A0ABT9NAL6</accession>
<reference evidence="5 6" key="1">
    <citation type="submission" date="2023-07" db="EMBL/GenBank/DDBJ databases">
        <title>Sequencing the genomes of 1000 actinobacteria strains.</title>
        <authorList>
            <person name="Klenk H.-P."/>
        </authorList>
    </citation>
    <scope>NUCLEOTIDE SEQUENCE [LARGE SCALE GENOMIC DNA]</scope>
    <source>
        <strain evidence="5 6">DSM 102162</strain>
    </source>
</reference>
<dbReference type="PANTHER" id="PTHR21294">
    <property type="entry name" value="ELECTRON TRANSFER FLAVOPROTEIN BETA-SUBUNIT"/>
    <property type="match status" value="1"/>
</dbReference>
<dbReference type="EMBL" id="JAUSQW010000001">
    <property type="protein sequence ID" value="MDP9800754.1"/>
    <property type="molecule type" value="Genomic_DNA"/>
</dbReference>
<evidence type="ECO:0000256" key="1">
    <source>
        <dbReference type="ARBA" id="ARBA00001974"/>
    </source>
</evidence>
<evidence type="ECO:0000313" key="6">
    <source>
        <dbReference type="Proteomes" id="UP001235966"/>
    </source>
</evidence>
<evidence type="ECO:0000256" key="2">
    <source>
        <dbReference type="ARBA" id="ARBA00011355"/>
    </source>
</evidence>
<dbReference type="RefSeq" id="WP_307014375.1">
    <property type="nucleotide sequence ID" value="NZ_JAUSQW010000001.1"/>
</dbReference>
<evidence type="ECO:0000256" key="3">
    <source>
        <dbReference type="ARBA" id="ARBA00025649"/>
    </source>
</evidence>
<comment type="cofactor">
    <cofactor evidence="1">
        <name>FAD</name>
        <dbReference type="ChEBI" id="CHEBI:57692"/>
    </cofactor>
</comment>
<protein>
    <submittedName>
        <fullName evidence="5">Electron transfer flavoprotein beta subunit</fullName>
    </submittedName>
</protein>
<comment type="caution">
    <text evidence="5">The sequence shown here is derived from an EMBL/GenBank/DDBJ whole genome shotgun (WGS) entry which is preliminary data.</text>
</comment>
<dbReference type="SUPFAM" id="SSF52402">
    <property type="entry name" value="Adenine nucleotide alpha hydrolases-like"/>
    <property type="match status" value="1"/>
</dbReference>
<sequence length="253" mass="26079">MTVIVAYKYASNPQEATVGADGVVDWLRAKAAVSDYDPVAITLARQLAAEVGTEVVGVSVGTTAVSSSLAKKNALSRGLDRALVVADDDVATWNTTTVASAIAELAKQIGDAEILITGDSSVDNVARMTSALVAGYLGWPCFQEVDSVTKDGDSFVLKQRIDGGTRTLKVAGPIVVGATSDAVVAPVPSMKDILAAGKKPLEAAQLADLAVHRAELTIAGRSKPVSKARKNVLLKGENAAAELVAALRADNVL</sequence>
<dbReference type="Proteomes" id="UP001235966">
    <property type="component" value="Unassembled WGS sequence"/>
</dbReference>